<dbReference type="InterPro" id="IPR007587">
    <property type="entry name" value="SAPS"/>
</dbReference>
<dbReference type="EMBL" id="CP143785">
    <property type="protein sequence ID" value="WVN86248.1"/>
    <property type="molecule type" value="Genomic_DNA"/>
</dbReference>
<feature type="region of interest" description="Disordered" evidence="3">
    <location>
        <begin position="991"/>
        <end position="1037"/>
    </location>
</feature>
<feature type="region of interest" description="Disordered" evidence="3">
    <location>
        <begin position="718"/>
        <end position="757"/>
    </location>
</feature>
<feature type="compositionally biased region" description="Basic and acidic residues" evidence="3">
    <location>
        <begin position="609"/>
        <end position="623"/>
    </location>
</feature>
<keyword evidence="5" id="KW-1185">Reference proteome</keyword>
<dbReference type="RefSeq" id="XP_066066948.1">
    <property type="nucleotide sequence ID" value="XM_066210851.1"/>
</dbReference>
<organism evidence="4 5">
    <name type="scientific">Cryptococcus depauperatus CBS 7841</name>
    <dbReference type="NCBI Taxonomy" id="1295531"/>
    <lineage>
        <taxon>Eukaryota</taxon>
        <taxon>Fungi</taxon>
        <taxon>Dikarya</taxon>
        <taxon>Basidiomycota</taxon>
        <taxon>Agaricomycotina</taxon>
        <taxon>Tremellomycetes</taxon>
        <taxon>Tremellales</taxon>
        <taxon>Cryptococcaceae</taxon>
        <taxon>Cryptococcus</taxon>
    </lineage>
</organism>
<comment type="similarity">
    <text evidence="1">Belongs to the SAPS family.</text>
</comment>
<keyword evidence="2" id="KW-0131">Cell cycle</keyword>
<sequence>MFWRLNLAATSTLDSLLTREVPPTLEELMDEPDILTECKAQNNKLISFLSREDSAKSLLQWVVAGLDELNQAAAAADTEIISLAISSPDLYPSYRVSAPLIIPGTGPNSPPALLPATLVEEQGATESNGDLDVSALGLGLKKDVDEELHRSKYPATATEVLTCNEIWLIADTIIRNADTLLTPFWDAVLPSMEPMTPTTEGPSSLASSTVLSQQEASERERARNEFWSEKDEERDRKIEIIRALWMRVNSSLLMKRGPEMFRFIRSLPNIVERIVSHISSPAIQSLLIAIISSEEGGLVGVIDWLASEGLIPQLLNLLSPQYSPAIHTIVSDLIKQIISLCAPSPFNPHGGNAEQQAGSGQGGRDNRLIRDLVSKNSVEVMIGFMLDEVELTDEDWKGLNGDDYIKSPADPFIVHSLPSIASATSSLISVCVILVEIIRRNNSDFSEPHLFHTLRNRLISVRMHEDQDSREKELENNDKETEQEKEEKERRHMEEALVDMSSRMGIVHLGHLLSLISEKFERLHHFMLHPRSQNRVASIGNPKPFTLERFHILELYAELLHSSNMSILNRLPGTGPTYTGDGILSGGLEGLEALGEAIEDNDNEINDENSLRQDGVTRAKELPVSESRGGSLTGSDDVESEDEDVLEAINDDTTPLSSPGASSFLETPISVITEPKVLPPPQEVVERLRNVMEIDPKPAASSATSGISSSSHLAVATSTVAPSDTFELSESERSISEPMENDTPEAPHIAKPLPPSTFSDPTIAPGVTLKQQYIAQHVLPSLVSFFFEYSENNFMHHVVFDILQQILNGKLGPGVNRELVTQTFNKGRLVEKILDAQRLNDHMVTQLKQPRLPHMGHIMLIAEEIVKFFSRCPLDLYETIKESFIESEWEAFVNVSLREARDKDERPLGGGKPIPLSPMRAMQDSQSDDDDNDEGTIDFGEPLTRTAANHGLASRGEFDAYADHAENGDGEDDEEAMDRYWKSSGIGLGGRRMIDSSDEDDDDADWLQPRANSWSSTGDEDDFGAWETGETQPANNAGFDDDAWAYLEAAIIDFENWTHIRV</sequence>
<evidence type="ECO:0000313" key="4">
    <source>
        <dbReference type="EMBL" id="WVN86248.1"/>
    </source>
</evidence>
<dbReference type="Proteomes" id="UP000094043">
    <property type="component" value="Chromosome 2"/>
</dbReference>
<dbReference type="PANTHER" id="PTHR12634">
    <property type="entry name" value="SIT4 YEAST -ASSOCIATING PROTEIN-RELATED"/>
    <property type="match status" value="1"/>
</dbReference>
<dbReference type="GO" id="GO:0019888">
    <property type="term" value="F:protein phosphatase regulator activity"/>
    <property type="evidence" value="ECO:0007669"/>
    <property type="project" value="TreeGrafter"/>
</dbReference>
<dbReference type="GO" id="GO:0005634">
    <property type="term" value="C:nucleus"/>
    <property type="evidence" value="ECO:0007669"/>
    <property type="project" value="TreeGrafter"/>
</dbReference>
<evidence type="ECO:0008006" key="6">
    <source>
        <dbReference type="Google" id="ProtNLM"/>
    </source>
</evidence>
<feature type="compositionally biased region" description="Polar residues" evidence="3">
    <location>
        <begin position="196"/>
        <end position="215"/>
    </location>
</feature>
<feature type="region of interest" description="Disordered" evidence="3">
    <location>
        <begin position="602"/>
        <end position="641"/>
    </location>
</feature>
<feature type="compositionally biased region" description="Polar residues" evidence="3">
    <location>
        <begin position="718"/>
        <end position="728"/>
    </location>
</feature>
<evidence type="ECO:0000256" key="3">
    <source>
        <dbReference type="SAM" id="MobiDB-lite"/>
    </source>
</evidence>
<name>A0AAJ8LZP3_9TREE</name>
<feature type="compositionally biased region" description="Acidic residues" evidence="3">
    <location>
        <begin position="926"/>
        <end position="936"/>
    </location>
</feature>
<reference evidence="4" key="1">
    <citation type="submission" date="2016-06" db="EMBL/GenBank/DDBJ databases">
        <authorList>
            <person name="Cuomo C."/>
            <person name="Litvintseva A."/>
            <person name="Heitman J."/>
            <person name="Chen Y."/>
            <person name="Sun S."/>
            <person name="Springer D."/>
            <person name="Dromer F."/>
            <person name="Young S."/>
            <person name="Zeng Q."/>
            <person name="Chapman S."/>
            <person name="Gujja S."/>
            <person name="Saif S."/>
            <person name="Birren B."/>
        </authorList>
    </citation>
    <scope>NUCLEOTIDE SEQUENCE</scope>
    <source>
        <strain evidence="4">CBS 7841</strain>
    </source>
</reference>
<proteinExistence type="inferred from homology"/>
<dbReference type="GO" id="GO:0005829">
    <property type="term" value="C:cytosol"/>
    <property type="evidence" value="ECO:0007669"/>
    <property type="project" value="TreeGrafter"/>
</dbReference>
<reference evidence="4" key="3">
    <citation type="submission" date="2024-01" db="EMBL/GenBank/DDBJ databases">
        <authorList>
            <person name="Coelho M.A."/>
            <person name="David-Palma M."/>
            <person name="Shea T."/>
            <person name="Sun S."/>
            <person name="Cuomo C.A."/>
            <person name="Heitman J."/>
        </authorList>
    </citation>
    <scope>NUCLEOTIDE SEQUENCE</scope>
    <source>
        <strain evidence="4">CBS 7841</strain>
    </source>
</reference>
<dbReference type="KEGG" id="cdep:91085622"/>
<protein>
    <recommendedName>
        <fullName evidence="6">SIT4-associating protein/190</fullName>
    </recommendedName>
</protein>
<dbReference type="GO" id="GO:0019903">
    <property type="term" value="F:protein phosphatase binding"/>
    <property type="evidence" value="ECO:0007669"/>
    <property type="project" value="InterPro"/>
</dbReference>
<evidence type="ECO:0000256" key="2">
    <source>
        <dbReference type="ARBA" id="ARBA00023306"/>
    </source>
</evidence>
<dbReference type="GeneID" id="91085622"/>
<dbReference type="Pfam" id="PF04499">
    <property type="entry name" value="SAPS"/>
    <property type="match status" value="1"/>
</dbReference>
<evidence type="ECO:0000256" key="1">
    <source>
        <dbReference type="ARBA" id="ARBA00006180"/>
    </source>
</evidence>
<gene>
    <name evidence="4" type="ORF">L203_101409</name>
</gene>
<dbReference type="PANTHER" id="PTHR12634:SF8">
    <property type="entry name" value="FIERY MOUNTAIN, ISOFORM D"/>
    <property type="match status" value="1"/>
</dbReference>
<feature type="region of interest" description="Disordered" evidence="3">
    <location>
        <begin position="465"/>
        <end position="489"/>
    </location>
</feature>
<feature type="compositionally biased region" description="Acidic residues" evidence="3">
    <location>
        <begin position="996"/>
        <end position="1005"/>
    </location>
</feature>
<feature type="compositionally biased region" description="Basic and acidic residues" evidence="3">
    <location>
        <begin position="216"/>
        <end position="228"/>
    </location>
</feature>
<reference evidence="4" key="2">
    <citation type="journal article" date="2022" name="Elife">
        <title>Obligate sexual reproduction of a homothallic fungus closely related to the Cryptococcus pathogenic species complex.</title>
        <authorList>
            <person name="Passer A.R."/>
            <person name="Clancey S.A."/>
            <person name="Shea T."/>
            <person name="David-Palma M."/>
            <person name="Averette A.F."/>
            <person name="Boekhout T."/>
            <person name="Porcel B.M."/>
            <person name="Nowrousian M."/>
            <person name="Cuomo C.A."/>
            <person name="Sun S."/>
            <person name="Heitman J."/>
            <person name="Coelho M.A."/>
        </authorList>
    </citation>
    <scope>NUCLEOTIDE SEQUENCE</scope>
    <source>
        <strain evidence="4">CBS 7841</strain>
    </source>
</reference>
<dbReference type="AlphaFoldDB" id="A0AAJ8LZP3"/>
<accession>A0AAJ8LZP3</accession>
<feature type="region of interest" description="Disordered" evidence="3">
    <location>
        <begin position="902"/>
        <end position="941"/>
    </location>
</feature>
<evidence type="ECO:0000313" key="5">
    <source>
        <dbReference type="Proteomes" id="UP000094043"/>
    </source>
</evidence>
<feature type="region of interest" description="Disordered" evidence="3">
    <location>
        <begin position="193"/>
        <end position="228"/>
    </location>
</feature>